<name>A0A4S8KI67_MUSBA</name>
<dbReference type="EMBL" id="PYDT01000001">
    <property type="protein sequence ID" value="THU75011.1"/>
    <property type="molecule type" value="Genomic_DNA"/>
</dbReference>
<dbReference type="AlphaFoldDB" id="A0A4S8KI67"/>
<proteinExistence type="predicted"/>
<gene>
    <name evidence="1" type="ORF">C4D60_Mb04t39430</name>
</gene>
<organism evidence="1 2">
    <name type="scientific">Musa balbisiana</name>
    <name type="common">Banana</name>
    <dbReference type="NCBI Taxonomy" id="52838"/>
    <lineage>
        <taxon>Eukaryota</taxon>
        <taxon>Viridiplantae</taxon>
        <taxon>Streptophyta</taxon>
        <taxon>Embryophyta</taxon>
        <taxon>Tracheophyta</taxon>
        <taxon>Spermatophyta</taxon>
        <taxon>Magnoliopsida</taxon>
        <taxon>Liliopsida</taxon>
        <taxon>Zingiberales</taxon>
        <taxon>Musaceae</taxon>
        <taxon>Musa</taxon>
    </lineage>
</organism>
<evidence type="ECO:0000313" key="1">
    <source>
        <dbReference type="EMBL" id="THU75011.1"/>
    </source>
</evidence>
<reference evidence="1 2" key="1">
    <citation type="journal article" date="2019" name="Nat. Plants">
        <title>Genome sequencing of Musa balbisiana reveals subgenome evolution and function divergence in polyploid bananas.</title>
        <authorList>
            <person name="Yao X."/>
        </authorList>
    </citation>
    <scope>NUCLEOTIDE SEQUENCE [LARGE SCALE GENOMIC DNA]</scope>
    <source>
        <strain evidence="2">cv. DH-PKW</strain>
        <tissue evidence="1">Leaves</tissue>
    </source>
</reference>
<accession>A0A4S8KI67</accession>
<sequence>MTNPIDFIILKPEIFQDINPTANVKWVFHQCQRHFFQNPGHSLIIKAQFLHDLHTAVEIIRLNSEFCRLLKCSPDK</sequence>
<comment type="caution">
    <text evidence="1">The sequence shown here is derived from an EMBL/GenBank/DDBJ whole genome shotgun (WGS) entry which is preliminary data.</text>
</comment>
<keyword evidence="2" id="KW-1185">Reference proteome</keyword>
<dbReference type="Proteomes" id="UP000317650">
    <property type="component" value="Chromosome 4"/>
</dbReference>
<protein>
    <submittedName>
        <fullName evidence="1">Uncharacterized protein</fullName>
    </submittedName>
</protein>
<evidence type="ECO:0000313" key="2">
    <source>
        <dbReference type="Proteomes" id="UP000317650"/>
    </source>
</evidence>